<evidence type="ECO:0000259" key="12">
    <source>
        <dbReference type="PROSITE" id="PS50893"/>
    </source>
</evidence>
<dbReference type="InterPro" id="IPR027417">
    <property type="entry name" value="P-loop_NTPase"/>
</dbReference>
<evidence type="ECO:0000256" key="4">
    <source>
        <dbReference type="ARBA" id="ARBA00022741"/>
    </source>
</evidence>
<dbReference type="InterPro" id="IPR003439">
    <property type="entry name" value="ABC_transporter-like_ATP-bd"/>
</dbReference>
<evidence type="ECO:0000256" key="9">
    <source>
        <dbReference type="ARBA" id="ARBA00054718"/>
    </source>
</evidence>
<name>A0A542ZU20_RARFA</name>
<dbReference type="RefSeq" id="WP_142118330.1">
    <property type="nucleotide sequence ID" value="NZ_BAAASV010000002.1"/>
</dbReference>
<dbReference type="PROSITE" id="PS00211">
    <property type="entry name" value="ABC_TRANSPORTER_1"/>
    <property type="match status" value="1"/>
</dbReference>
<dbReference type="GO" id="GO:0005524">
    <property type="term" value="F:ATP binding"/>
    <property type="evidence" value="ECO:0007669"/>
    <property type="project" value="UniProtKB-KW"/>
</dbReference>
<evidence type="ECO:0000313" key="14">
    <source>
        <dbReference type="Proteomes" id="UP000315389"/>
    </source>
</evidence>
<dbReference type="InterPro" id="IPR041701">
    <property type="entry name" value="MetN_ABC"/>
</dbReference>
<accession>A0A542ZU20</accession>
<keyword evidence="8" id="KW-0472">Membrane</keyword>
<dbReference type="GO" id="GO:0005886">
    <property type="term" value="C:plasma membrane"/>
    <property type="evidence" value="ECO:0007669"/>
    <property type="project" value="UniProtKB-ARBA"/>
</dbReference>
<feature type="region of interest" description="Disordered" evidence="11">
    <location>
        <begin position="341"/>
        <end position="363"/>
    </location>
</feature>
<evidence type="ECO:0000313" key="13">
    <source>
        <dbReference type="EMBL" id="TQL63851.1"/>
    </source>
</evidence>
<protein>
    <submittedName>
        <fullName evidence="13">D-methionine transport system ATP-binding protein</fullName>
    </submittedName>
</protein>
<comment type="function">
    <text evidence="9">Part of the ABC transporter FtsEX involved in cellular division. Has ATPase activity.</text>
</comment>
<dbReference type="PANTHER" id="PTHR43166">
    <property type="entry name" value="AMINO ACID IMPORT ATP-BINDING PROTEIN"/>
    <property type="match status" value="1"/>
</dbReference>
<comment type="caution">
    <text evidence="13">The sequence shown here is derived from an EMBL/GenBank/DDBJ whole genome shotgun (WGS) entry which is preliminary data.</text>
</comment>
<dbReference type="GO" id="GO:0006865">
    <property type="term" value="P:amino acid transport"/>
    <property type="evidence" value="ECO:0007669"/>
    <property type="project" value="UniProtKB-KW"/>
</dbReference>
<evidence type="ECO:0000256" key="8">
    <source>
        <dbReference type="ARBA" id="ARBA00023136"/>
    </source>
</evidence>
<dbReference type="GO" id="GO:0016887">
    <property type="term" value="F:ATP hydrolysis activity"/>
    <property type="evidence" value="ECO:0007669"/>
    <property type="project" value="InterPro"/>
</dbReference>
<evidence type="ECO:0000256" key="6">
    <source>
        <dbReference type="ARBA" id="ARBA00022967"/>
    </source>
</evidence>
<dbReference type="Pfam" id="PF00005">
    <property type="entry name" value="ABC_tran"/>
    <property type="match status" value="1"/>
</dbReference>
<dbReference type="PANTHER" id="PTHR43166:SF30">
    <property type="entry name" value="METHIONINE IMPORT ATP-BINDING PROTEIN METN"/>
    <property type="match status" value="1"/>
</dbReference>
<sequence length="363" mass="38521">MPAISQPAPPDAAFIDIRGVTKSFAKGSIRAVDDVSVTIDRGDIFGFIGYSGAGKSTLVRLINALEVPDSGTVSVAGRVVSRAKESELREIRRDIGMIFQHFNLFNARTVAANVAYPLKLANWPAKERAARVAELLAFVGISDKAKAYPAQLSGGQKQRVGIARALATSPQVLLADEATSALDPETTREVLELLRKVNEDLGITVVLITHSMTVVQHLCTRVAVMEKGRVVESGDAHSLLSNPRHPATRRFVQSALHDRPSEQVVASIRQRHAGRLVVVSLAGGGESGLDLSGLAAPATVVYGGVGEVTDRPFGSLTLALGGDEVSAARAVEQLRQRATVTDLGTASKPQLDPAWSISEEGDQ</sequence>
<dbReference type="SMART" id="SM00382">
    <property type="entry name" value="AAA"/>
    <property type="match status" value="1"/>
</dbReference>
<evidence type="ECO:0000256" key="5">
    <source>
        <dbReference type="ARBA" id="ARBA00022840"/>
    </source>
</evidence>
<feature type="domain" description="ABC transporter" evidence="12">
    <location>
        <begin position="15"/>
        <end position="252"/>
    </location>
</feature>
<keyword evidence="3" id="KW-1003">Cell membrane</keyword>
<dbReference type="Pfam" id="PF09383">
    <property type="entry name" value="NIL"/>
    <property type="match status" value="1"/>
</dbReference>
<keyword evidence="14" id="KW-1185">Reference proteome</keyword>
<gene>
    <name evidence="13" type="ORF">FB461_0330</name>
</gene>
<evidence type="ECO:0000256" key="10">
    <source>
        <dbReference type="ARBA" id="ARBA00063837"/>
    </source>
</evidence>
<dbReference type="InterPro" id="IPR050086">
    <property type="entry name" value="MetN_ABC_transporter-like"/>
</dbReference>
<keyword evidence="7" id="KW-0029">Amino-acid transport</keyword>
<organism evidence="13 14">
    <name type="scientific">Rarobacter faecitabidus</name>
    <dbReference type="NCBI Taxonomy" id="13243"/>
    <lineage>
        <taxon>Bacteria</taxon>
        <taxon>Bacillati</taxon>
        <taxon>Actinomycetota</taxon>
        <taxon>Actinomycetes</taxon>
        <taxon>Micrococcales</taxon>
        <taxon>Rarobacteraceae</taxon>
        <taxon>Rarobacter</taxon>
    </lineage>
</organism>
<evidence type="ECO:0000256" key="1">
    <source>
        <dbReference type="ARBA" id="ARBA00005417"/>
    </source>
</evidence>
<keyword evidence="2" id="KW-0813">Transport</keyword>
<evidence type="ECO:0000256" key="3">
    <source>
        <dbReference type="ARBA" id="ARBA00022475"/>
    </source>
</evidence>
<dbReference type="InterPro" id="IPR018449">
    <property type="entry name" value="NIL_domain"/>
</dbReference>
<dbReference type="OrthoDB" id="4283894at2"/>
<comment type="subunit">
    <text evidence="10">Homodimer. Forms a membrane-associated complex with FtsX.</text>
</comment>
<keyword evidence="4" id="KW-0547">Nucleotide-binding</keyword>
<dbReference type="Proteomes" id="UP000315389">
    <property type="component" value="Unassembled WGS sequence"/>
</dbReference>
<dbReference type="InterPro" id="IPR003593">
    <property type="entry name" value="AAA+_ATPase"/>
</dbReference>
<dbReference type="FunFam" id="3.40.50.300:FF:000056">
    <property type="entry name" value="Cell division ATP-binding protein FtsE"/>
    <property type="match status" value="1"/>
</dbReference>
<dbReference type="PROSITE" id="PS50893">
    <property type="entry name" value="ABC_TRANSPORTER_2"/>
    <property type="match status" value="1"/>
</dbReference>
<proteinExistence type="inferred from homology"/>
<keyword evidence="5 13" id="KW-0067">ATP-binding</keyword>
<comment type="similarity">
    <text evidence="1">Belongs to the ABC transporter superfamily.</text>
</comment>
<evidence type="ECO:0000256" key="7">
    <source>
        <dbReference type="ARBA" id="ARBA00022970"/>
    </source>
</evidence>
<evidence type="ECO:0000256" key="2">
    <source>
        <dbReference type="ARBA" id="ARBA00022448"/>
    </source>
</evidence>
<dbReference type="AlphaFoldDB" id="A0A542ZU20"/>
<dbReference type="Gene3D" id="3.40.50.300">
    <property type="entry name" value="P-loop containing nucleotide triphosphate hydrolases"/>
    <property type="match status" value="1"/>
</dbReference>
<reference evidence="13 14" key="1">
    <citation type="submission" date="2019-06" db="EMBL/GenBank/DDBJ databases">
        <title>Sequencing the genomes of 1000 actinobacteria strains.</title>
        <authorList>
            <person name="Klenk H.-P."/>
        </authorList>
    </citation>
    <scope>NUCLEOTIDE SEQUENCE [LARGE SCALE GENOMIC DNA]</scope>
    <source>
        <strain evidence="13 14">DSM 4813</strain>
    </source>
</reference>
<dbReference type="EMBL" id="VFOS01000001">
    <property type="protein sequence ID" value="TQL63851.1"/>
    <property type="molecule type" value="Genomic_DNA"/>
</dbReference>
<keyword evidence="6" id="KW-1278">Translocase</keyword>
<dbReference type="CDD" id="cd03258">
    <property type="entry name" value="ABC_MetN_methionine_transporter"/>
    <property type="match status" value="1"/>
</dbReference>
<evidence type="ECO:0000256" key="11">
    <source>
        <dbReference type="SAM" id="MobiDB-lite"/>
    </source>
</evidence>
<dbReference type="InterPro" id="IPR017871">
    <property type="entry name" value="ABC_transporter-like_CS"/>
</dbReference>
<dbReference type="SUPFAM" id="SSF52540">
    <property type="entry name" value="P-loop containing nucleoside triphosphate hydrolases"/>
    <property type="match status" value="1"/>
</dbReference>